<gene>
    <name evidence="2" type="ORF">FJT64_005721</name>
</gene>
<evidence type="ECO:0000313" key="3">
    <source>
        <dbReference type="Proteomes" id="UP000440578"/>
    </source>
</evidence>
<sequence length="512" mass="58069">MAATVSAANHGRFQPAFPRSHAIHESQKAARLSARKRGVASGRPMEYIDPGRAELRSVLVRTNAAMHRTKSGQNYEKAVRVVNAEYWKPPKPIPGEWFPNVGQVFDLRKGDVDATKVDHLCDILEHMPFLFKAIDRIKISWLRNNYPLPLRIVRALDRDDFELISSNFPGPIGDVNRYPGAMWTMTTDGAKSTPRRTQQMRRDTVTRYSRPFDKTALAADPSAVPKTVVPHRRDWNRLVHRYLDDSSAAGDMTGWPSVRMERPVSRLMEPLYPPWQLVQEAEESDRRVSNLSTVSAEDAKLIMKRCRQLKNRTLAMMDQHYKAKIHKLEDNREQRYRRKVSYLVPPYRTAGADMPAIRRRVQRRSRLEDVTLRSAAWYGRLLQLCAAVGAADLPVGTSGVPRCQQLLDQLLPFSRRDGSQISRGSEKLCLLLMSVPYYDALQQGLQMAILFVHVHFLRGSENVFRRWLEARSLADATKSSPLLALVRGELAPDHDSSSSSSSSSSSDDESVS</sequence>
<accession>A0A6A4VT43</accession>
<comment type="caution">
    <text evidence="2">The sequence shown here is derived from an EMBL/GenBank/DDBJ whole genome shotgun (WGS) entry which is preliminary data.</text>
</comment>
<reference evidence="2 3" key="1">
    <citation type="submission" date="2019-07" db="EMBL/GenBank/DDBJ databases">
        <title>Draft genome assembly of a fouling barnacle, Amphibalanus amphitrite (Darwin, 1854): The first reference genome for Thecostraca.</title>
        <authorList>
            <person name="Kim W."/>
        </authorList>
    </citation>
    <scope>NUCLEOTIDE SEQUENCE [LARGE SCALE GENOMIC DNA]</scope>
    <source>
        <strain evidence="2">SNU_AA5</strain>
        <tissue evidence="2">Soma without cirri and trophi</tissue>
    </source>
</reference>
<evidence type="ECO:0000313" key="2">
    <source>
        <dbReference type="EMBL" id="KAF0296843.1"/>
    </source>
</evidence>
<dbReference type="Proteomes" id="UP000440578">
    <property type="component" value="Unassembled WGS sequence"/>
</dbReference>
<dbReference type="EMBL" id="VIIS01001529">
    <property type="protein sequence ID" value="KAF0296843.1"/>
    <property type="molecule type" value="Genomic_DNA"/>
</dbReference>
<dbReference type="AlphaFoldDB" id="A0A6A4VT43"/>
<feature type="region of interest" description="Disordered" evidence="1">
    <location>
        <begin position="489"/>
        <end position="512"/>
    </location>
</feature>
<name>A0A6A4VT43_AMPAM</name>
<feature type="region of interest" description="Disordered" evidence="1">
    <location>
        <begin position="1"/>
        <end position="22"/>
    </location>
</feature>
<proteinExistence type="predicted"/>
<evidence type="ECO:0000256" key="1">
    <source>
        <dbReference type="SAM" id="MobiDB-lite"/>
    </source>
</evidence>
<protein>
    <submittedName>
        <fullName evidence="2">Uncharacterized protein</fullName>
    </submittedName>
</protein>
<feature type="region of interest" description="Disordered" evidence="1">
    <location>
        <begin position="185"/>
        <end position="205"/>
    </location>
</feature>
<organism evidence="2 3">
    <name type="scientific">Amphibalanus amphitrite</name>
    <name type="common">Striped barnacle</name>
    <name type="synonym">Balanus amphitrite</name>
    <dbReference type="NCBI Taxonomy" id="1232801"/>
    <lineage>
        <taxon>Eukaryota</taxon>
        <taxon>Metazoa</taxon>
        <taxon>Ecdysozoa</taxon>
        <taxon>Arthropoda</taxon>
        <taxon>Crustacea</taxon>
        <taxon>Multicrustacea</taxon>
        <taxon>Cirripedia</taxon>
        <taxon>Thoracica</taxon>
        <taxon>Thoracicalcarea</taxon>
        <taxon>Balanomorpha</taxon>
        <taxon>Balanoidea</taxon>
        <taxon>Balanidae</taxon>
        <taxon>Amphibalaninae</taxon>
        <taxon>Amphibalanus</taxon>
    </lineage>
</organism>
<keyword evidence="3" id="KW-1185">Reference proteome</keyword>